<feature type="region of interest" description="Disordered" evidence="1">
    <location>
        <begin position="86"/>
        <end position="105"/>
    </location>
</feature>
<dbReference type="InterPro" id="IPR032200">
    <property type="entry name" value="COE_DBD"/>
</dbReference>
<comment type="caution">
    <text evidence="3">The sequence shown here is derived from an EMBL/GenBank/DDBJ whole genome shotgun (WGS) entry which is preliminary data.</text>
</comment>
<name>A0A6G0ZP07_APHCR</name>
<dbReference type="GO" id="GO:0003677">
    <property type="term" value="F:DNA binding"/>
    <property type="evidence" value="ECO:0007669"/>
    <property type="project" value="InterPro"/>
</dbReference>
<keyword evidence="4" id="KW-1185">Reference proteome</keyword>
<dbReference type="Gene3D" id="2.60.40.3180">
    <property type="entry name" value="Transcription factor COE1, DNA-binding domain"/>
    <property type="match status" value="1"/>
</dbReference>
<dbReference type="Proteomes" id="UP000478052">
    <property type="component" value="Unassembled WGS sequence"/>
</dbReference>
<organism evidence="3 4">
    <name type="scientific">Aphis craccivora</name>
    <name type="common">Cowpea aphid</name>
    <dbReference type="NCBI Taxonomy" id="307492"/>
    <lineage>
        <taxon>Eukaryota</taxon>
        <taxon>Metazoa</taxon>
        <taxon>Ecdysozoa</taxon>
        <taxon>Arthropoda</taxon>
        <taxon>Hexapoda</taxon>
        <taxon>Insecta</taxon>
        <taxon>Pterygota</taxon>
        <taxon>Neoptera</taxon>
        <taxon>Paraneoptera</taxon>
        <taxon>Hemiptera</taxon>
        <taxon>Sternorrhyncha</taxon>
        <taxon>Aphidomorpha</taxon>
        <taxon>Aphidoidea</taxon>
        <taxon>Aphididae</taxon>
        <taxon>Aphidini</taxon>
        <taxon>Aphis</taxon>
        <taxon>Aphis</taxon>
    </lineage>
</organism>
<evidence type="ECO:0000256" key="1">
    <source>
        <dbReference type="SAM" id="MobiDB-lite"/>
    </source>
</evidence>
<reference evidence="3 4" key="1">
    <citation type="submission" date="2019-08" db="EMBL/GenBank/DDBJ databases">
        <title>Whole genome of Aphis craccivora.</title>
        <authorList>
            <person name="Voronova N.V."/>
            <person name="Shulinski R.S."/>
            <person name="Bandarenka Y.V."/>
            <person name="Zhorov D.G."/>
            <person name="Warner D."/>
        </authorList>
    </citation>
    <scope>NUCLEOTIDE SEQUENCE [LARGE SCALE GENOMIC DNA]</scope>
    <source>
        <strain evidence="3">180601</strain>
        <tissue evidence="3">Whole Body</tissue>
    </source>
</reference>
<proteinExistence type="predicted"/>
<gene>
    <name evidence="3" type="ORF">FWK35_00001061</name>
</gene>
<evidence type="ECO:0000313" key="3">
    <source>
        <dbReference type="EMBL" id="KAF0773217.1"/>
    </source>
</evidence>
<sequence>MWLGPGGGGGARDGDVHAIMPMRITNALIYPFRVAKWRAPVHVRRRRRLTATRTLSSPHSRDTTAWYLLVYRKKGGCGRVNPAAASEVAHSSTKPGNRIQDVDPPRVRAWPPERAIIYEGQDKNPEMCRVLLTHEVMCRPKGAKTPGDRCGVIIVRSTNMSFDAVIRKVAAIETKRHPIRSSSTALRKKIIRFCYALSPNTFITEWFKYHKEIRTLISRPSGWGALNKLLLFRLLSNVVLPQNQLKHHKRPVFLFYVIGRTKKDKYCTISRYKNIISD</sequence>
<dbReference type="EMBL" id="VUJU01000087">
    <property type="protein sequence ID" value="KAF0773217.1"/>
    <property type="molecule type" value="Genomic_DNA"/>
</dbReference>
<protein>
    <submittedName>
        <fullName evidence="3">Transcription factor collier-like</fullName>
    </submittedName>
</protein>
<evidence type="ECO:0000259" key="2">
    <source>
        <dbReference type="Pfam" id="PF16422"/>
    </source>
</evidence>
<dbReference type="InterPro" id="IPR038173">
    <property type="entry name" value="COE_DBD_sf"/>
</dbReference>
<accession>A0A6G0ZP07</accession>
<dbReference type="OrthoDB" id="6630862at2759"/>
<dbReference type="Pfam" id="PF16422">
    <property type="entry name" value="COE1_DBD"/>
    <property type="match status" value="1"/>
</dbReference>
<dbReference type="AlphaFoldDB" id="A0A6G0ZP07"/>
<evidence type="ECO:0000313" key="4">
    <source>
        <dbReference type="Proteomes" id="UP000478052"/>
    </source>
</evidence>
<feature type="domain" description="Transcription factor COE DNA-binding" evidence="2">
    <location>
        <begin position="114"/>
        <end position="139"/>
    </location>
</feature>